<evidence type="ECO:0000256" key="2">
    <source>
        <dbReference type="ARBA" id="ARBA00009199"/>
    </source>
</evidence>
<keyword evidence="9" id="KW-1185">Reference proteome</keyword>
<accession>A0A369J8G0</accession>
<name>A0A369J8G0_HYPMA</name>
<dbReference type="SUPFAM" id="SSF75304">
    <property type="entry name" value="Amidase signature (AS) enzymes"/>
    <property type="match status" value="1"/>
</dbReference>
<dbReference type="GO" id="GO:0004040">
    <property type="term" value="F:amidase activity"/>
    <property type="evidence" value="ECO:0007669"/>
    <property type="project" value="UniProtKB-EC"/>
</dbReference>
<organism evidence="8 9">
    <name type="scientific">Hypsizygus marmoreus</name>
    <name type="common">White beech mushroom</name>
    <name type="synonym">Agaricus marmoreus</name>
    <dbReference type="NCBI Taxonomy" id="39966"/>
    <lineage>
        <taxon>Eukaryota</taxon>
        <taxon>Fungi</taxon>
        <taxon>Dikarya</taxon>
        <taxon>Basidiomycota</taxon>
        <taxon>Agaricomycotina</taxon>
        <taxon>Agaricomycetes</taxon>
        <taxon>Agaricomycetidae</taxon>
        <taxon>Agaricales</taxon>
        <taxon>Tricholomatineae</taxon>
        <taxon>Lyophyllaceae</taxon>
        <taxon>Hypsizygus</taxon>
    </lineage>
</organism>
<protein>
    <recommendedName>
        <fullName evidence="3">amidase</fullName>
        <ecNumber evidence="3">3.5.1.4</ecNumber>
    </recommendedName>
</protein>
<feature type="binding site" evidence="6">
    <location>
        <position position="185"/>
    </location>
    <ligand>
        <name>substrate</name>
    </ligand>
</feature>
<dbReference type="InterPro" id="IPR020556">
    <property type="entry name" value="Amidase_CS"/>
</dbReference>
<dbReference type="PANTHER" id="PTHR46072:SF10">
    <property type="entry name" value="ACETAMIDASE"/>
    <property type="match status" value="1"/>
</dbReference>
<dbReference type="Pfam" id="PF01425">
    <property type="entry name" value="Amidase"/>
    <property type="match status" value="1"/>
</dbReference>
<dbReference type="EMBL" id="LUEZ02000102">
    <property type="protein sequence ID" value="RDB18389.1"/>
    <property type="molecule type" value="Genomic_DNA"/>
</dbReference>
<feature type="active site" description="Charge relay system" evidence="5">
    <location>
        <position position="185"/>
    </location>
</feature>
<feature type="active site" description="Acyl-ester intermediate" evidence="5">
    <location>
        <position position="209"/>
    </location>
</feature>
<dbReference type="FunFam" id="3.90.1300.10:FF:000003">
    <property type="entry name" value="Amidase signature enzyme"/>
    <property type="match status" value="1"/>
</dbReference>
<dbReference type="OrthoDB" id="6428749at2759"/>
<feature type="binding site" evidence="6">
    <location>
        <position position="159"/>
    </location>
    <ligand>
        <name>substrate</name>
    </ligand>
</feature>
<evidence type="ECO:0000256" key="5">
    <source>
        <dbReference type="PIRSR" id="PIRSR001221-1"/>
    </source>
</evidence>
<comment type="similarity">
    <text evidence="2">Belongs to the amidase family.</text>
</comment>
<evidence type="ECO:0000313" key="8">
    <source>
        <dbReference type="EMBL" id="RDB18389.1"/>
    </source>
</evidence>
<reference evidence="8" key="1">
    <citation type="submission" date="2018-04" db="EMBL/GenBank/DDBJ databases">
        <title>Whole genome sequencing of Hypsizygus marmoreus.</title>
        <authorList>
            <person name="Choi I.-G."/>
            <person name="Min B."/>
            <person name="Kim J.-G."/>
            <person name="Kim S."/>
            <person name="Oh Y.-L."/>
            <person name="Kong W.-S."/>
            <person name="Park H."/>
            <person name="Jeong J."/>
            <person name="Song E.-S."/>
        </authorList>
    </citation>
    <scope>NUCLEOTIDE SEQUENCE [LARGE SCALE GENOMIC DNA]</scope>
    <source>
        <strain evidence="8">51987-8</strain>
    </source>
</reference>
<evidence type="ECO:0000259" key="7">
    <source>
        <dbReference type="Pfam" id="PF01425"/>
    </source>
</evidence>
<dbReference type="PIRSF" id="PIRSF001221">
    <property type="entry name" value="Amidase_fungi"/>
    <property type="match status" value="1"/>
</dbReference>
<dbReference type="InterPro" id="IPR036928">
    <property type="entry name" value="AS_sf"/>
</dbReference>
<gene>
    <name evidence="8" type="primary">amdS_0</name>
    <name evidence="8" type="ORF">Hypma_000337</name>
</gene>
<dbReference type="InterPro" id="IPR023631">
    <property type="entry name" value="Amidase_dom"/>
</dbReference>
<feature type="binding site" evidence="6">
    <location>
        <begin position="206"/>
        <end position="209"/>
    </location>
    <ligand>
        <name>substrate</name>
    </ligand>
</feature>
<comment type="caution">
    <text evidence="8">The sequence shown here is derived from an EMBL/GenBank/DDBJ whole genome shotgun (WGS) entry which is preliminary data.</text>
</comment>
<comment type="catalytic activity">
    <reaction evidence="1">
        <text>a monocarboxylic acid amide + H2O = a monocarboxylate + NH4(+)</text>
        <dbReference type="Rhea" id="RHEA:12020"/>
        <dbReference type="ChEBI" id="CHEBI:15377"/>
        <dbReference type="ChEBI" id="CHEBI:28938"/>
        <dbReference type="ChEBI" id="CHEBI:35757"/>
        <dbReference type="ChEBI" id="CHEBI:83628"/>
        <dbReference type="EC" id="3.5.1.4"/>
    </reaction>
</comment>
<evidence type="ECO:0000256" key="6">
    <source>
        <dbReference type="PIRSR" id="PIRSR001221-2"/>
    </source>
</evidence>
<dbReference type="PROSITE" id="PS00571">
    <property type="entry name" value="AMIDASES"/>
    <property type="match status" value="1"/>
</dbReference>
<evidence type="ECO:0000313" key="9">
    <source>
        <dbReference type="Proteomes" id="UP000076154"/>
    </source>
</evidence>
<feature type="domain" description="Amidase" evidence="7">
    <location>
        <begin position="62"/>
        <end position="533"/>
    </location>
</feature>
<dbReference type="AlphaFoldDB" id="A0A369J8G0"/>
<sequence length="556" mass="61427">MIFSYLAHINSCSIKQQERQTRIEQLPPQFHEPIGTTDALILEQPVSMLVASVQAGKLDPTDILAAYGKKALKAHAATNCLTEIMISAAEGWARECNKQGPLAGMPVSFKDTVGVEGWDASIGYSAWTGKPWKKDSTLVRLLRDAGAIPFVKTNIPITLMSAESSNDVFGTTTNPHNKLYSCGGSSGGEGALLAYGGSRIGIGTDVAGSVRLPAQYSGVYSIKASAGRFPRTGNSTGIPGQEAVPPVYSPMARTLEDLETFWKAVVSMEPWKYDHSCYVMPWKAVQLSEKTTKWGVMWDDGVVVPSPACKRALETVVATLRSHGHDVVTIKPPSPYEGLEIGAQLIIADGGETAMQPFRTGETNDAGVREALRMARLPRILRRLYVWYLRYIKRDEIYAALVEGWHARPTIEYWPLIARREDYRRRWFEMWQEESLDFVLTVPNALPALPHGGMKEGYKAMGYTFLFNLLDYTAGVLPITHVDAALDIIADSPGFKPRNAIEKGAFKMYDAVKMHGLPVGVQVVGKRLEEEKVMEGMKIIENLLRKDGLAYELLRT</sequence>
<evidence type="ECO:0000256" key="3">
    <source>
        <dbReference type="ARBA" id="ARBA00012922"/>
    </source>
</evidence>
<proteinExistence type="inferred from homology"/>
<dbReference type="PANTHER" id="PTHR46072">
    <property type="entry name" value="AMIDASE-RELATED-RELATED"/>
    <property type="match status" value="1"/>
</dbReference>
<dbReference type="STRING" id="39966.A0A369J8G0"/>
<evidence type="ECO:0000256" key="1">
    <source>
        <dbReference type="ARBA" id="ARBA00001311"/>
    </source>
</evidence>
<dbReference type="EC" id="3.5.1.4" evidence="3"/>
<keyword evidence="4" id="KW-0378">Hydrolase</keyword>
<feature type="active site" description="Charge relay system" evidence="5">
    <location>
        <position position="110"/>
    </location>
</feature>
<dbReference type="Proteomes" id="UP000076154">
    <property type="component" value="Unassembled WGS sequence"/>
</dbReference>
<dbReference type="InParanoid" id="A0A369J8G0"/>
<dbReference type="Gene3D" id="3.90.1300.10">
    <property type="entry name" value="Amidase signature (AS) domain"/>
    <property type="match status" value="1"/>
</dbReference>
<evidence type="ECO:0000256" key="4">
    <source>
        <dbReference type="ARBA" id="ARBA00022801"/>
    </source>
</evidence>